<dbReference type="PANTHER" id="PTHR31606:SF1">
    <property type="entry name" value="WW DOMAIN BINDING PROTEIN 2, ISOFORM E"/>
    <property type="match status" value="1"/>
</dbReference>
<dbReference type="GO" id="GO:0005634">
    <property type="term" value="C:nucleus"/>
    <property type="evidence" value="ECO:0007669"/>
    <property type="project" value="TreeGrafter"/>
</dbReference>
<dbReference type="InterPro" id="IPR044852">
    <property type="entry name" value="WBP2-like"/>
</dbReference>
<dbReference type="GO" id="GO:0031490">
    <property type="term" value="F:chromatin DNA binding"/>
    <property type="evidence" value="ECO:0007669"/>
    <property type="project" value="TreeGrafter"/>
</dbReference>
<dbReference type="InParanoid" id="A0A165ENR9"/>
<organism evidence="2 3">
    <name type="scientific">Exidia glandulosa HHB12029</name>
    <dbReference type="NCBI Taxonomy" id="1314781"/>
    <lineage>
        <taxon>Eukaryota</taxon>
        <taxon>Fungi</taxon>
        <taxon>Dikarya</taxon>
        <taxon>Basidiomycota</taxon>
        <taxon>Agaricomycotina</taxon>
        <taxon>Agaricomycetes</taxon>
        <taxon>Auriculariales</taxon>
        <taxon>Exidiaceae</taxon>
        <taxon>Exidia</taxon>
    </lineage>
</organism>
<name>A0A165ENR9_EXIGL</name>
<evidence type="ECO:0000313" key="2">
    <source>
        <dbReference type="EMBL" id="KZV87366.1"/>
    </source>
</evidence>
<feature type="region of interest" description="Disordered" evidence="1">
    <location>
        <begin position="156"/>
        <end position="194"/>
    </location>
</feature>
<keyword evidence="3" id="KW-1185">Reference proteome</keyword>
<dbReference type="AlphaFoldDB" id="A0A165ENR9"/>
<evidence type="ECO:0000256" key="1">
    <source>
        <dbReference type="SAM" id="MobiDB-lite"/>
    </source>
</evidence>
<accession>A0A165ENR9</accession>
<dbReference type="CDD" id="cd13214">
    <property type="entry name" value="PH-GRAM_WBP2"/>
    <property type="match status" value="1"/>
</dbReference>
<dbReference type="Proteomes" id="UP000077266">
    <property type="component" value="Unassembled WGS sequence"/>
</dbReference>
<dbReference type="FunCoup" id="A0A165ENR9">
    <property type="interactions" value="231"/>
</dbReference>
<gene>
    <name evidence="2" type="ORF">EXIGLDRAFT_752290</name>
</gene>
<reference evidence="2 3" key="1">
    <citation type="journal article" date="2016" name="Mol. Biol. Evol.">
        <title>Comparative Genomics of Early-Diverging Mushroom-Forming Fungi Provides Insights into the Origins of Lignocellulose Decay Capabilities.</title>
        <authorList>
            <person name="Nagy L.G."/>
            <person name="Riley R."/>
            <person name="Tritt A."/>
            <person name="Adam C."/>
            <person name="Daum C."/>
            <person name="Floudas D."/>
            <person name="Sun H."/>
            <person name="Yadav J.S."/>
            <person name="Pangilinan J."/>
            <person name="Larsson K.H."/>
            <person name="Matsuura K."/>
            <person name="Barry K."/>
            <person name="Labutti K."/>
            <person name="Kuo R."/>
            <person name="Ohm R.A."/>
            <person name="Bhattacharya S.S."/>
            <person name="Shirouzu T."/>
            <person name="Yoshinaga Y."/>
            <person name="Martin F.M."/>
            <person name="Grigoriev I.V."/>
            <person name="Hibbett D.S."/>
        </authorList>
    </citation>
    <scope>NUCLEOTIDE SEQUENCE [LARGE SCALE GENOMIC DNA]</scope>
    <source>
        <strain evidence="2 3">HHB12029</strain>
    </source>
</reference>
<sequence length="194" mass="20768">MALNWVQIDPSRNPIPLPDERVVMTVDKGVELTLVVPDAPPAGSSATSGGSGGSKTLKDWGKLWLSEQRVVFVADSAAAGSNAPLQSLSVPLLHVLATSFQQPVFGANYFAFDVRPVPNGGLTSGTKVEVRFKDRGLQEFIGTLEKVRERAMYMKREEDDLEDSLPVYSGAPSTSHTPVPPPPGPDELPPGYDA</sequence>
<dbReference type="EMBL" id="KV426128">
    <property type="protein sequence ID" value="KZV87366.1"/>
    <property type="molecule type" value="Genomic_DNA"/>
</dbReference>
<protein>
    <submittedName>
        <fullName evidence="2">Uncharacterized protein</fullName>
    </submittedName>
</protein>
<dbReference type="SUPFAM" id="SSF50729">
    <property type="entry name" value="PH domain-like"/>
    <property type="match status" value="1"/>
</dbReference>
<dbReference type="OrthoDB" id="1259151at2759"/>
<dbReference type="STRING" id="1314781.A0A165ENR9"/>
<dbReference type="PANTHER" id="PTHR31606">
    <property type="entry name" value="WW DOMAIN BINDING PROTEIN 2, ISOFORM E"/>
    <property type="match status" value="1"/>
</dbReference>
<proteinExistence type="predicted"/>
<feature type="compositionally biased region" description="Pro residues" evidence="1">
    <location>
        <begin position="178"/>
        <end position="188"/>
    </location>
</feature>
<dbReference type="GO" id="GO:0003713">
    <property type="term" value="F:transcription coactivator activity"/>
    <property type="evidence" value="ECO:0007669"/>
    <property type="project" value="InterPro"/>
</dbReference>
<evidence type="ECO:0000313" key="3">
    <source>
        <dbReference type="Proteomes" id="UP000077266"/>
    </source>
</evidence>